<evidence type="ECO:0000313" key="2">
    <source>
        <dbReference type="EMBL" id="NVK81226.1"/>
    </source>
</evidence>
<evidence type="ECO:0000256" key="1">
    <source>
        <dbReference type="SAM" id="SignalP"/>
    </source>
</evidence>
<comment type="caution">
    <text evidence="2">The sequence shown here is derived from an EMBL/GenBank/DDBJ whole genome shotgun (WGS) entry which is preliminary data.</text>
</comment>
<accession>A0A7Y7EA86</accession>
<keyword evidence="1" id="KW-0732">Signal</keyword>
<dbReference type="RefSeq" id="WP_171085781.1">
    <property type="nucleotide sequence ID" value="NZ_BNBU01000005.1"/>
</dbReference>
<feature type="chain" id="PRO_5031542080" evidence="1">
    <location>
        <begin position="25"/>
        <end position="115"/>
    </location>
</feature>
<name>A0A7Y7EA86_STRMO</name>
<dbReference type="AlphaFoldDB" id="A0A7Y7EA86"/>
<sequence>MASPLRRTAAVLLAVSAVAGSADAAAVPAAPRRIARAGQPLEAECSARVDGSRAVADCFNANATPDRVQLHVQCARWWDPGMDTATVTVEPARHVSLAQRCWLEIRQAWVSHLPG</sequence>
<proteinExistence type="predicted"/>
<feature type="signal peptide" evidence="1">
    <location>
        <begin position="1"/>
        <end position="24"/>
    </location>
</feature>
<protein>
    <submittedName>
        <fullName evidence="2">Uncharacterized protein</fullName>
    </submittedName>
</protein>
<gene>
    <name evidence="2" type="ORF">HG542_26730</name>
</gene>
<evidence type="ECO:0000313" key="3">
    <source>
        <dbReference type="Proteomes" id="UP000587462"/>
    </source>
</evidence>
<reference evidence="2 3" key="1">
    <citation type="submission" date="2020-04" db="EMBL/GenBank/DDBJ databases">
        <title>Draft Genome Sequence of Streptomyces morookaense DSM 40503, an 8-azaguanine-producing strain.</title>
        <authorList>
            <person name="Qi J."/>
            <person name="Gao J.-M."/>
        </authorList>
    </citation>
    <scope>NUCLEOTIDE SEQUENCE [LARGE SCALE GENOMIC DNA]</scope>
    <source>
        <strain evidence="2 3">DSM 40503</strain>
    </source>
</reference>
<dbReference type="EMBL" id="JABBXF010000073">
    <property type="protein sequence ID" value="NVK81226.1"/>
    <property type="molecule type" value="Genomic_DNA"/>
</dbReference>
<dbReference type="Proteomes" id="UP000587462">
    <property type="component" value="Unassembled WGS sequence"/>
</dbReference>
<organism evidence="2 3">
    <name type="scientific">Streptomyces morookaense</name>
    <name type="common">Streptoverticillium morookaense</name>
    <dbReference type="NCBI Taxonomy" id="1970"/>
    <lineage>
        <taxon>Bacteria</taxon>
        <taxon>Bacillati</taxon>
        <taxon>Actinomycetota</taxon>
        <taxon>Actinomycetes</taxon>
        <taxon>Kitasatosporales</taxon>
        <taxon>Streptomycetaceae</taxon>
        <taxon>Streptomyces</taxon>
    </lineage>
</organism>
<keyword evidence="3" id="KW-1185">Reference proteome</keyword>